<evidence type="ECO:0000313" key="1">
    <source>
        <dbReference type="EMBL" id="MBC8176314.1"/>
    </source>
</evidence>
<organism evidence="1 2">
    <name type="scientific">Candidatus Desulfacyla euxinica</name>
    <dbReference type="NCBI Taxonomy" id="2841693"/>
    <lineage>
        <taxon>Bacteria</taxon>
        <taxon>Deltaproteobacteria</taxon>
        <taxon>Candidatus Desulfacyla</taxon>
    </lineage>
</organism>
<dbReference type="InterPro" id="IPR016181">
    <property type="entry name" value="Acyl_CoA_acyltransferase"/>
</dbReference>
<accession>A0A8J6MX01</accession>
<dbReference type="SUPFAM" id="SSF55729">
    <property type="entry name" value="Acyl-CoA N-acyltransferases (Nat)"/>
    <property type="match status" value="1"/>
</dbReference>
<reference evidence="1 2" key="1">
    <citation type="submission" date="2020-08" db="EMBL/GenBank/DDBJ databases">
        <title>Bridging the membrane lipid divide: bacteria of the FCB group superphylum have the potential to synthesize archaeal ether lipids.</title>
        <authorList>
            <person name="Villanueva L."/>
            <person name="Von Meijenfeldt F.A.B."/>
            <person name="Westbye A.B."/>
            <person name="Yadav S."/>
            <person name="Hopmans E.C."/>
            <person name="Dutilh B.E."/>
            <person name="Sinninghe Damste J.S."/>
        </authorList>
    </citation>
    <scope>NUCLEOTIDE SEQUENCE [LARGE SCALE GENOMIC DNA]</scope>
    <source>
        <strain evidence="1">NIOZ-UU27</strain>
    </source>
</reference>
<name>A0A8J6MX01_9DELT</name>
<dbReference type="EMBL" id="JACNJD010000124">
    <property type="protein sequence ID" value="MBC8176314.1"/>
    <property type="molecule type" value="Genomic_DNA"/>
</dbReference>
<protein>
    <submittedName>
        <fullName evidence="1">Uncharacterized protein</fullName>
    </submittedName>
</protein>
<proteinExistence type="predicted"/>
<evidence type="ECO:0000313" key="2">
    <source>
        <dbReference type="Proteomes" id="UP000650524"/>
    </source>
</evidence>
<dbReference type="AlphaFoldDB" id="A0A8J6MX01"/>
<comment type="caution">
    <text evidence="1">The sequence shown here is derived from an EMBL/GenBank/DDBJ whole genome shotgun (WGS) entry which is preliminary data.</text>
</comment>
<gene>
    <name evidence="1" type="ORF">H8E19_02840</name>
</gene>
<dbReference type="Proteomes" id="UP000650524">
    <property type="component" value="Unassembled WGS sequence"/>
</dbReference>
<sequence>MKSKEIEISPVSKQHINKIRAFLENGFGRGVGTRWLTKHLKQPLSLRVNAPVGVVAWRENRLVGHFGAVFWHLSTPAGTIVAACPGDLLIASELQYTAVAGRIYARMWDQLFKQMKLQGASICIGFGNRLSMRLHARFAGGQIQKMRHVLVWRSLPKIPIVLQRIFWSAWWGLYNGNYQGLTVETQPPDKRDLDNIWAACSLRQENAVYQRDATYLQYRYGDCSYHVWGIRSPEKILGFVVWDQQDRIIAIKDILAVRAELTRPILVAVLRKILTRAYKPGTHFIKIRLLEDPTLGNLFTLGFRVVNEPILWATRACNMKGEDFTHLMTNSKWYFSMGDVDQW</sequence>